<protein>
    <submittedName>
        <fullName evidence="1">Uncharacterized protein</fullName>
    </submittedName>
</protein>
<name>A0AAV4Y9M4_CAEEX</name>
<evidence type="ECO:0000313" key="1">
    <source>
        <dbReference type="EMBL" id="GIZ02859.1"/>
    </source>
</evidence>
<evidence type="ECO:0000313" key="2">
    <source>
        <dbReference type="Proteomes" id="UP001054945"/>
    </source>
</evidence>
<proteinExistence type="predicted"/>
<sequence length="79" mass="9070">MSSANVKMSDRNLLQGTQRQHLLNSQLFQSLPIRIKTEGRVQRHETKMRFSRNLRASLLTASLVSSGRRNSNFLNNNNT</sequence>
<dbReference type="EMBL" id="BPLR01001516">
    <property type="protein sequence ID" value="GIZ02859.1"/>
    <property type="molecule type" value="Genomic_DNA"/>
</dbReference>
<reference evidence="1 2" key="1">
    <citation type="submission" date="2021-06" db="EMBL/GenBank/DDBJ databases">
        <title>Caerostris extrusa draft genome.</title>
        <authorList>
            <person name="Kono N."/>
            <person name="Arakawa K."/>
        </authorList>
    </citation>
    <scope>NUCLEOTIDE SEQUENCE [LARGE SCALE GENOMIC DNA]</scope>
</reference>
<keyword evidence="2" id="KW-1185">Reference proteome</keyword>
<accession>A0AAV4Y9M4</accession>
<gene>
    <name evidence="1" type="ORF">CEXT_416461</name>
</gene>
<dbReference type="AlphaFoldDB" id="A0AAV4Y9M4"/>
<comment type="caution">
    <text evidence="1">The sequence shown here is derived from an EMBL/GenBank/DDBJ whole genome shotgun (WGS) entry which is preliminary data.</text>
</comment>
<organism evidence="1 2">
    <name type="scientific">Caerostris extrusa</name>
    <name type="common">Bark spider</name>
    <name type="synonym">Caerostris bankana</name>
    <dbReference type="NCBI Taxonomy" id="172846"/>
    <lineage>
        <taxon>Eukaryota</taxon>
        <taxon>Metazoa</taxon>
        <taxon>Ecdysozoa</taxon>
        <taxon>Arthropoda</taxon>
        <taxon>Chelicerata</taxon>
        <taxon>Arachnida</taxon>
        <taxon>Araneae</taxon>
        <taxon>Araneomorphae</taxon>
        <taxon>Entelegynae</taxon>
        <taxon>Araneoidea</taxon>
        <taxon>Araneidae</taxon>
        <taxon>Caerostris</taxon>
    </lineage>
</organism>
<dbReference type="Proteomes" id="UP001054945">
    <property type="component" value="Unassembled WGS sequence"/>
</dbReference>